<dbReference type="EMBL" id="CAXAMN010021940">
    <property type="protein sequence ID" value="CAK9064695.1"/>
    <property type="molecule type" value="Genomic_DNA"/>
</dbReference>
<evidence type="ECO:0000256" key="1">
    <source>
        <dbReference type="SAM" id="Coils"/>
    </source>
</evidence>
<feature type="coiled-coil region" evidence="1">
    <location>
        <begin position="96"/>
        <end position="128"/>
    </location>
</feature>
<sequence length="132" mass="14366">MGKKDAKKVKKKSKKDKKKKSKKANKKSSSSSEEASSSPQPPDGRPMLASGIAQELRAALLRKQAGEAAELSAQRDDALGRRDARALAVARPVALAGEQLSEAERAEREALQKEAEDLLKHHREMRLKSSAP</sequence>
<comment type="caution">
    <text evidence="3">The sequence shown here is derived from an EMBL/GenBank/DDBJ whole genome shotgun (WGS) entry which is preliminary data.</text>
</comment>
<name>A0ABP0NLN6_9DINO</name>
<evidence type="ECO:0000313" key="3">
    <source>
        <dbReference type="EMBL" id="CAK9064695.1"/>
    </source>
</evidence>
<reference evidence="3 4" key="1">
    <citation type="submission" date="2024-02" db="EMBL/GenBank/DDBJ databases">
        <authorList>
            <person name="Chen Y."/>
            <person name="Shah S."/>
            <person name="Dougan E. K."/>
            <person name="Thang M."/>
            <person name="Chan C."/>
        </authorList>
    </citation>
    <scope>NUCLEOTIDE SEQUENCE [LARGE SCALE GENOMIC DNA]</scope>
</reference>
<protein>
    <recommendedName>
        <fullName evidence="5">ADP-ribosylation factor-like protein 6-interacting protein 4</fullName>
    </recommendedName>
</protein>
<proteinExistence type="predicted"/>
<keyword evidence="1" id="KW-0175">Coiled coil</keyword>
<organism evidence="3 4">
    <name type="scientific">Durusdinium trenchii</name>
    <dbReference type="NCBI Taxonomy" id="1381693"/>
    <lineage>
        <taxon>Eukaryota</taxon>
        <taxon>Sar</taxon>
        <taxon>Alveolata</taxon>
        <taxon>Dinophyceae</taxon>
        <taxon>Suessiales</taxon>
        <taxon>Symbiodiniaceae</taxon>
        <taxon>Durusdinium</taxon>
    </lineage>
</organism>
<evidence type="ECO:0000313" key="4">
    <source>
        <dbReference type="Proteomes" id="UP001642484"/>
    </source>
</evidence>
<gene>
    <name evidence="3" type="ORF">CCMP2556_LOCUS31799</name>
</gene>
<feature type="region of interest" description="Disordered" evidence="2">
    <location>
        <begin position="1"/>
        <end position="52"/>
    </location>
</feature>
<keyword evidence="4" id="KW-1185">Reference proteome</keyword>
<evidence type="ECO:0008006" key="5">
    <source>
        <dbReference type="Google" id="ProtNLM"/>
    </source>
</evidence>
<evidence type="ECO:0000256" key="2">
    <source>
        <dbReference type="SAM" id="MobiDB-lite"/>
    </source>
</evidence>
<feature type="compositionally biased region" description="Basic residues" evidence="2">
    <location>
        <begin position="1"/>
        <end position="26"/>
    </location>
</feature>
<accession>A0ABP0NLN6</accession>
<feature type="compositionally biased region" description="Low complexity" evidence="2">
    <location>
        <begin position="27"/>
        <end position="38"/>
    </location>
</feature>
<dbReference type="Proteomes" id="UP001642484">
    <property type="component" value="Unassembled WGS sequence"/>
</dbReference>